<keyword evidence="2" id="KW-1185">Reference proteome</keyword>
<reference evidence="1 2" key="1">
    <citation type="submission" date="2011-07" db="EMBL/GenBank/DDBJ databases">
        <title>The Genome Sequence of Prevotella oulorum F0390.</title>
        <authorList>
            <consortium name="The Broad Institute Genome Sequencing Platform"/>
            <consortium name="The Broad Institute Genome Sequencing Center for Infectious Disease"/>
            <person name="Earl A."/>
            <person name="Ward D."/>
            <person name="Feldgarden M."/>
            <person name="Gevers D."/>
            <person name="Izard J."/>
            <person name="Ganesan A."/>
            <person name="Baranova O.V."/>
            <person name="Blanton J.M."/>
            <person name="Tanner A.C."/>
            <person name="Dewhirst F.E."/>
            <person name="Young S.K."/>
            <person name="Zeng Q."/>
            <person name="Gargeya S."/>
            <person name="Fitzgerald M."/>
            <person name="Haas B."/>
            <person name="Abouelleil A."/>
            <person name="Alvarado L."/>
            <person name="Arachchi H.M."/>
            <person name="Berlin A."/>
            <person name="Brown A."/>
            <person name="Chapman S.B."/>
            <person name="Chen Z."/>
            <person name="Dunbar C."/>
            <person name="Freedman E."/>
            <person name="Gearin G."/>
            <person name="Gellesch M."/>
            <person name="Goldberg J."/>
            <person name="Griggs A."/>
            <person name="Gujja S."/>
            <person name="Heiman D."/>
            <person name="Howarth C."/>
            <person name="Larson L."/>
            <person name="Lui A."/>
            <person name="MacDonald P.J.P."/>
            <person name="Mehta T."/>
            <person name="Montmayeur A."/>
            <person name="Murphy C."/>
            <person name="Neiman D."/>
            <person name="Pearson M."/>
            <person name="Priest M."/>
            <person name="Roberts A."/>
            <person name="Saif S."/>
            <person name="Shea T."/>
            <person name="Shenoy N."/>
            <person name="Sisk P."/>
            <person name="Stolte C."/>
            <person name="Sykes S."/>
            <person name="Wortman J."/>
            <person name="Nusbaum C."/>
            <person name="Birren B."/>
        </authorList>
    </citation>
    <scope>NUCLEOTIDE SEQUENCE [LARGE SCALE GENOMIC DNA]</scope>
    <source>
        <strain evidence="1 2">F0390</strain>
    </source>
</reference>
<dbReference type="Proteomes" id="UP000005141">
    <property type="component" value="Unassembled WGS sequence"/>
</dbReference>
<dbReference type="HOGENOM" id="CLU_2603099_0_0_10"/>
<evidence type="ECO:0000313" key="1">
    <source>
        <dbReference type="EMBL" id="EGV28709.1"/>
    </source>
</evidence>
<sequence length="79" mass="8602">MSAKLFAINFIIIFRRKDTNRLRTICPNETVGADIHAQYSQAKRVGAVPVCPPERPRSGVSIPKIHALCAGNGTMDAPL</sequence>
<organism evidence="1 2">
    <name type="scientific">Segatella oulorum F0390</name>
    <dbReference type="NCBI Taxonomy" id="702438"/>
    <lineage>
        <taxon>Bacteria</taxon>
        <taxon>Pseudomonadati</taxon>
        <taxon>Bacteroidota</taxon>
        <taxon>Bacteroidia</taxon>
        <taxon>Bacteroidales</taxon>
        <taxon>Prevotellaceae</taxon>
        <taxon>Segatella</taxon>
    </lineage>
</organism>
<name>G1WF65_9BACT</name>
<proteinExistence type="predicted"/>
<protein>
    <submittedName>
        <fullName evidence="1">Uncharacterized protein</fullName>
    </submittedName>
</protein>
<dbReference type="AlphaFoldDB" id="G1WF65"/>
<dbReference type="EMBL" id="ADGI01000068">
    <property type="protein sequence ID" value="EGV28709.1"/>
    <property type="molecule type" value="Genomic_DNA"/>
</dbReference>
<gene>
    <name evidence="1" type="ORF">HMPREF9431_02466</name>
</gene>
<evidence type="ECO:0000313" key="2">
    <source>
        <dbReference type="Proteomes" id="UP000005141"/>
    </source>
</evidence>
<accession>G1WF65</accession>
<comment type="caution">
    <text evidence="1">The sequence shown here is derived from an EMBL/GenBank/DDBJ whole genome shotgun (WGS) entry which is preliminary data.</text>
</comment>